<evidence type="ECO:0000313" key="4">
    <source>
        <dbReference type="EMBL" id="ORY67090.1"/>
    </source>
</evidence>
<evidence type="ECO:0000313" key="5">
    <source>
        <dbReference type="Proteomes" id="UP000193689"/>
    </source>
</evidence>
<organism evidence="4 5">
    <name type="scientific">Pseudomassariella vexata</name>
    <dbReference type="NCBI Taxonomy" id="1141098"/>
    <lineage>
        <taxon>Eukaryota</taxon>
        <taxon>Fungi</taxon>
        <taxon>Dikarya</taxon>
        <taxon>Ascomycota</taxon>
        <taxon>Pezizomycotina</taxon>
        <taxon>Sordariomycetes</taxon>
        <taxon>Xylariomycetidae</taxon>
        <taxon>Amphisphaeriales</taxon>
        <taxon>Pseudomassariaceae</taxon>
        <taxon>Pseudomassariella</taxon>
    </lineage>
</organism>
<evidence type="ECO:0000259" key="3">
    <source>
        <dbReference type="PROSITE" id="PS51165"/>
    </source>
</evidence>
<dbReference type="STRING" id="1141098.A0A1Y2E693"/>
<dbReference type="PANTHER" id="PTHR13452:SF10">
    <property type="entry name" value="THUMP DOMAIN-CONTAINING PROTEIN 1"/>
    <property type="match status" value="1"/>
</dbReference>
<dbReference type="FunFam" id="3.30.2300.10:FF:000001">
    <property type="entry name" value="THUMP domain-containing protein 1"/>
    <property type="match status" value="1"/>
</dbReference>
<keyword evidence="1" id="KW-0694">RNA-binding</keyword>
<dbReference type="GeneID" id="63778067"/>
<dbReference type="PANTHER" id="PTHR13452">
    <property type="entry name" value="THUMP DOMAIN CONTAINING PROTEIN 1-RELATED"/>
    <property type="match status" value="1"/>
</dbReference>
<feature type="region of interest" description="Disordered" evidence="2">
    <location>
        <begin position="1"/>
        <end position="25"/>
    </location>
</feature>
<comment type="caution">
    <text evidence="4">The sequence shown here is derived from an EMBL/GenBank/DDBJ whole genome shotgun (WGS) entry which is preliminary data.</text>
</comment>
<dbReference type="GO" id="GO:0006400">
    <property type="term" value="P:tRNA modification"/>
    <property type="evidence" value="ECO:0007669"/>
    <property type="project" value="InterPro"/>
</dbReference>
<dbReference type="SUPFAM" id="SSF143437">
    <property type="entry name" value="THUMP domain-like"/>
    <property type="match status" value="1"/>
</dbReference>
<keyword evidence="5" id="KW-1185">Reference proteome</keyword>
<dbReference type="EMBL" id="MCFJ01000004">
    <property type="protein sequence ID" value="ORY67090.1"/>
    <property type="molecule type" value="Genomic_DNA"/>
</dbReference>
<dbReference type="SMART" id="SM00981">
    <property type="entry name" value="THUMP"/>
    <property type="match status" value="1"/>
</dbReference>
<dbReference type="FunCoup" id="A0A1Y2E693">
    <property type="interactions" value="851"/>
</dbReference>
<evidence type="ECO:0000256" key="1">
    <source>
        <dbReference type="PROSITE-ProRule" id="PRU00529"/>
    </source>
</evidence>
<dbReference type="InterPro" id="IPR004114">
    <property type="entry name" value="THUMP_dom"/>
</dbReference>
<accession>A0A1Y2E693</accession>
<dbReference type="RefSeq" id="XP_040717714.1">
    <property type="nucleotide sequence ID" value="XM_040861855.1"/>
</dbReference>
<reference evidence="4 5" key="1">
    <citation type="submission" date="2016-07" db="EMBL/GenBank/DDBJ databases">
        <title>Pervasive Adenine N6-methylation of Active Genes in Fungi.</title>
        <authorList>
            <consortium name="DOE Joint Genome Institute"/>
            <person name="Mondo S.J."/>
            <person name="Dannebaum R.O."/>
            <person name="Kuo R.C."/>
            <person name="Labutti K."/>
            <person name="Haridas S."/>
            <person name="Kuo A."/>
            <person name="Salamov A."/>
            <person name="Ahrendt S.R."/>
            <person name="Lipzen A."/>
            <person name="Sullivan W."/>
            <person name="Andreopoulos W.B."/>
            <person name="Clum A."/>
            <person name="Lindquist E."/>
            <person name="Daum C."/>
            <person name="Ramamoorthy G.K."/>
            <person name="Gryganskyi A."/>
            <person name="Culley D."/>
            <person name="Magnuson J.K."/>
            <person name="James T.Y."/>
            <person name="O'Malley M.A."/>
            <person name="Stajich J.E."/>
            <person name="Spatafora J.W."/>
            <person name="Visel A."/>
            <person name="Grigoriev I.V."/>
        </authorList>
    </citation>
    <scope>NUCLEOTIDE SEQUENCE [LARGE SCALE GENOMIC DNA]</scope>
    <source>
        <strain evidence="4 5">CBS 129021</strain>
    </source>
</reference>
<dbReference type="Gene3D" id="3.30.2300.10">
    <property type="entry name" value="THUMP superfamily"/>
    <property type="match status" value="1"/>
</dbReference>
<name>A0A1Y2E693_9PEZI</name>
<dbReference type="AlphaFoldDB" id="A0A1Y2E693"/>
<dbReference type="InterPro" id="IPR040183">
    <property type="entry name" value="THUMPD1-like"/>
</dbReference>
<gene>
    <name evidence="4" type="ORF">BCR38DRAFT_455955</name>
</gene>
<feature type="region of interest" description="Disordered" evidence="2">
    <location>
        <begin position="290"/>
        <end position="329"/>
    </location>
</feature>
<dbReference type="Proteomes" id="UP000193689">
    <property type="component" value="Unassembled WGS sequence"/>
</dbReference>
<sequence>MDSSAKRKGPPGGGSDGRQLKQRKARKWITTHHKAKLAALKAKGNSLEIGGMGFWVTCQRGQEAKALAEIVSLSEEYGEKVYGIKPQEVSIDSDEEGDIEASIQKEIDSIKPSNKAQSEQSVFDPVRLNLDCLIFIKTKPPVEPCQFVRRICNDAKLVGDRSHRKSRFLNRLTPITFMGKATESGVEEVARKVLPDHFQLAGAEEKKPVDGEPSYAIRFSSRANTNLKRDDVIKQVATLIGSRYKVNLSKPDKVILIEIFQTFCGMSVVPGDWDALKKYNIRELYEAASKQRESAIPAATEPKPASQPEPAAETGPVEIHDSGTTPVPS</sequence>
<dbReference type="OrthoDB" id="367221at2759"/>
<dbReference type="GO" id="GO:0003723">
    <property type="term" value="F:RNA binding"/>
    <property type="evidence" value="ECO:0007669"/>
    <property type="project" value="UniProtKB-UniRule"/>
</dbReference>
<proteinExistence type="predicted"/>
<evidence type="ECO:0000256" key="2">
    <source>
        <dbReference type="SAM" id="MobiDB-lite"/>
    </source>
</evidence>
<dbReference type="InParanoid" id="A0A1Y2E693"/>
<dbReference type="CDD" id="cd11717">
    <property type="entry name" value="THUMP_THUMPD1_like"/>
    <property type="match status" value="1"/>
</dbReference>
<dbReference type="Pfam" id="PF02926">
    <property type="entry name" value="THUMP"/>
    <property type="match status" value="1"/>
</dbReference>
<feature type="domain" description="THUMP" evidence="3">
    <location>
        <begin position="157"/>
        <end position="270"/>
    </location>
</feature>
<dbReference type="PROSITE" id="PS51165">
    <property type="entry name" value="THUMP"/>
    <property type="match status" value="1"/>
</dbReference>
<protein>
    <recommendedName>
        <fullName evidence="3">THUMP domain-containing protein</fullName>
    </recommendedName>
</protein>